<sequence>MAILTGKNKKGKTFSLTDFLVEDPGIGGGNTYVPKADRWADETYDLAGDVSRTSPNKIKLTIAWEKEKKKILFGSTGV</sequence>
<proteinExistence type="predicted"/>
<protein>
    <submittedName>
        <fullName evidence="1">Uncharacterized protein</fullName>
    </submittedName>
</protein>
<dbReference type="AlphaFoldDB" id="A0A8C0WHB6"/>
<reference evidence="1" key="1">
    <citation type="submission" date="2023-09" db="UniProtKB">
        <authorList>
            <consortium name="Ensembl"/>
        </authorList>
    </citation>
    <scope>IDENTIFICATION</scope>
</reference>
<organism evidence="1">
    <name type="scientific">Castor canadensis</name>
    <name type="common">American beaver</name>
    <dbReference type="NCBI Taxonomy" id="51338"/>
    <lineage>
        <taxon>Eukaryota</taxon>
        <taxon>Metazoa</taxon>
        <taxon>Chordata</taxon>
        <taxon>Craniata</taxon>
        <taxon>Vertebrata</taxon>
        <taxon>Euteleostomi</taxon>
        <taxon>Mammalia</taxon>
        <taxon>Eutheria</taxon>
        <taxon>Euarchontoglires</taxon>
        <taxon>Glires</taxon>
        <taxon>Rodentia</taxon>
        <taxon>Castorimorpha</taxon>
        <taxon>Castoridae</taxon>
        <taxon>Castor</taxon>
    </lineage>
</organism>
<evidence type="ECO:0000313" key="1">
    <source>
        <dbReference type="Ensembl" id="ENSCCNP00000009472.1"/>
    </source>
</evidence>
<name>A0A8C0WHB6_CASCN</name>
<dbReference type="Ensembl" id="ENSCCNT00000012464.1">
    <property type="protein sequence ID" value="ENSCCNP00000009472.1"/>
    <property type="gene ID" value="ENSCCNG00000009989.1"/>
</dbReference>
<accession>A0A8C0WHB6</accession>